<gene>
    <name evidence="1" type="ORF">PISMIDRAFT_124220</name>
</gene>
<name>A0A0C9XE72_9AGAM</name>
<dbReference type="SUPFAM" id="SSF48264">
    <property type="entry name" value="Cytochrome P450"/>
    <property type="match status" value="1"/>
</dbReference>
<dbReference type="HOGENOM" id="CLU_2984653_0_0_1"/>
<dbReference type="Gene3D" id="1.10.630.10">
    <property type="entry name" value="Cytochrome P450"/>
    <property type="match status" value="1"/>
</dbReference>
<accession>A0A0C9XE72</accession>
<reference evidence="2" key="2">
    <citation type="submission" date="2015-01" db="EMBL/GenBank/DDBJ databases">
        <title>Evolutionary Origins and Diversification of the Mycorrhizal Mutualists.</title>
        <authorList>
            <consortium name="DOE Joint Genome Institute"/>
            <consortium name="Mycorrhizal Genomics Consortium"/>
            <person name="Kohler A."/>
            <person name="Kuo A."/>
            <person name="Nagy L.G."/>
            <person name="Floudas D."/>
            <person name="Copeland A."/>
            <person name="Barry K.W."/>
            <person name="Cichocki N."/>
            <person name="Veneault-Fourrey C."/>
            <person name="LaButti K."/>
            <person name="Lindquist E.A."/>
            <person name="Lipzen A."/>
            <person name="Lundell T."/>
            <person name="Morin E."/>
            <person name="Murat C."/>
            <person name="Riley R."/>
            <person name="Ohm R."/>
            <person name="Sun H."/>
            <person name="Tunlid A."/>
            <person name="Henrissat B."/>
            <person name="Grigoriev I.V."/>
            <person name="Hibbett D.S."/>
            <person name="Martin F."/>
        </authorList>
    </citation>
    <scope>NUCLEOTIDE SEQUENCE [LARGE SCALE GENOMIC DNA]</scope>
    <source>
        <strain evidence="2">441</strain>
    </source>
</reference>
<dbReference type="InterPro" id="IPR036396">
    <property type="entry name" value="Cyt_P450_sf"/>
</dbReference>
<proteinExistence type="predicted"/>
<dbReference type="GO" id="GO:0004497">
    <property type="term" value="F:monooxygenase activity"/>
    <property type="evidence" value="ECO:0007669"/>
    <property type="project" value="InterPro"/>
</dbReference>
<dbReference type="GO" id="GO:0020037">
    <property type="term" value="F:heme binding"/>
    <property type="evidence" value="ECO:0007669"/>
    <property type="project" value="InterPro"/>
</dbReference>
<dbReference type="STRING" id="765257.A0A0C9XE72"/>
<organism evidence="1 2">
    <name type="scientific">Pisolithus microcarpus 441</name>
    <dbReference type="NCBI Taxonomy" id="765257"/>
    <lineage>
        <taxon>Eukaryota</taxon>
        <taxon>Fungi</taxon>
        <taxon>Dikarya</taxon>
        <taxon>Basidiomycota</taxon>
        <taxon>Agaricomycotina</taxon>
        <taxon>Agaricomycetes</taxon>
        <taxon>Agaricomycetidae</taxon>
        <taxon>Boletales</taxon>
        <taxon>Sclerodermatineae</taxon>
        <taxon>Pisolithaceae</taxon>
        <taxon>Pisolithus</taxon>
    </lineage>
</organism>
<sequence length="58" mass="6401">EVLRYHCTLPHVYRVAVQDDVVPLAKPIRTGVAVATEIRIPKGTRIVGSIAGYNRFPS</sequence>
<dbReference type="AlphaFoldDB" id="A0A0C9XE72"/>
<evidence type="ECO:0000313" key="2">
    <source>
        <dbReference type="Proteomes" id="UP000054018"/>
    </source>
</evidence>
<dbReference type="GO" id="GO:0016705">
    <property type="term" value="F:oxidoreductase activity, acting on paired donors, with incorporation or reduction of molecular oxygen"/>
    <property type="evidence" value="ECO:0007669"/>
    <property type="project" value="InterPro"/>
</dbReference>
<reference evidence="1 2" key="1">
    <citation type="submission" date="2014-04" db="EMBL/GenBank/DDBJ databases">
        <authorList>
            <consortium name="DOE Joint Genome Institute"/>
            <person name="Kuo A."/>
            <person name="Kohler A."/>
            <person name="Costa M.D."/>
            <person name="Nagy L.G."/>
            <person name="Floudas D."/>
            <person name="Copeland A."/>
            <person name="Barry K.W."/>
            <person name="Cichocki N."/>
            <person name="Veneault-Fourrey C."/>
            <person name="LaButti K."/>
            <person name="Lindquist E.A."/>
            <person name="Lipzen A."/>
            <person name="Lundell T."/>
            <person name="Morin E."/>
            <person name="Murat C."/>
            <person name="Sun H."/>
            <person name="Tunlid A."/>
            <person name="Henrissat B."/>
            <person name="Grigoriev I.V."/>
            <person name="Hibbett D.S."/>
            <person name="Martin F."/>
            <person name="Nordberg H.P."/>
            <person name="Cantor M.N."/>
            <person name="Hua S.X."/>
        </authorList>
    </citation>
    <scope>NUCLEOTIDE SEQUENCE [LARGE SCALE GENOMIC DNA]</scope>
    <source>
        <strain evidence="1 2">441</strain>
    </source>
</reference>
<keyword evidence="2" id="KW-1185">Reference proteome</keyword>
<dbReference type="GO" id="GO:0005506">
    <property type="term" value="F:iron ion binding"/>
    <property type="evidence" value="ECO:0007669"/>
    <property type="project" value="InterPro"/>
</dbReference>
<dbReference type="EMBL" id="KN834552">
    <property type="protein sequence ID" value="KIK10585.1"/>
    <property type="molecule type" value="Genomic_DNA"/>
</dbReference>
<dbReference type="Proteomes" id="UP000054018">
    <property type="component" value="Unassembled WGS sequence"/>
</dbReference>
<protein>
    <submittedName>
        <fullName evidence="1">Uncharacterized protein</fullName>
    </submittedName>
</protein>
<feature type="non-terminal residue" evidence="1">
    <location>
        <position position="1"/>
    </location>
</feature>
<evidence type="ECO:0000313" key="1">
    <source>
        <dbReference type="EMBL" id="KIK10585.1"/>
    </source>
</evidence>